<accession>A0A5N7BYI8</accession>
<name>A0A5N7BYI8_PETAA</name>
<evidence type="ECO:0000313" key="1">
    <source>
        <dbReference type="EMBL" id="KAE8386906.1"/>
    </source>
</evidence>
<dbReference type="GO" id="GO:0003824">
    <property type="term" value="F:catalytic activity"/>
    <property type="evidence" value="ECO:0007669"/>
    <property type="project" value="InterPro"/>
</dbReference>
<protein>
    <submittedName>
        <fullName evidence="1">Purine and uridine phosphorylase</fullName>
    </submittedName>
</protein>
<dbReference type="SUPFAM" id="SSF53167">
    <property type="entry name" value="Purine and uridine phosphorylases"/>
    <property type="match status" value="1"/>
</dbReference>
<dbReference type="GO" id="GO:0009116">
    <property type="term" value="P:nucleoside metabolic process"/>
    <property type="evidence" value="ECO:0007669"/>
    <property type="project" value="InterPro"/>
</dbReference>
<reference evidence="1" key="1">
    <citation type="submission" date="2019-04" db="EMBL/GenBank/DDBJ databases">
        <title>Friends and foes A comparative genomics studyof 23 Aspergillus species from section Flavi.</title>
        <authorList>
            <consortium name="DOE Joint Genome Institute"/>
            <person name="Kjaerbolling I."/>
            <person name="Vesth T."/>
            <person name="Frisvad J.C."/>
            <person name="Nybo J.L."/>
            <person name="Theobald S."/>
            <person name="Kildgaard S."/>
            <person name="Isbrandt T."/>
            <person name="Kuo A."/>
            <person name="Sato A."/>
            <person name="Lyhne E.K."/>
            <person name="Kogle M.E."/>
            <person name="Wiebenga A."/>
            <person name="Kun R.S."/>
            <person name="Lubbers R.J."/>
            <person name="Makela M.R."/>
            <person name="Barry K."/>
            <person name="Chovatia M."/>
            <person name="Clum A."/>
            <person name="Daum C."/>
            <person name="Haridas S."/>
            <person name="He G."/>
            <person name="LaButti K."/>
            <person name="Lipzen A."/>
            <person name="Mondo S."/>
            <person name="Riley R."/>
            <person name="Salamov A."/>
            <person name="Simmons B.A."/>
            <person name="Magnuson J.K."/>
            <person name="Henrissat B."/>
            <person name="Mortensen U.H."/>
            <person name="Larsen T.O."/>
            <person name="Devries R.P."/>
            <person name="Grigoriev I.V."/>
            <person name="Machida M."/>
            <person name="Baker S.E."/>
            <person name="Andersen M.R."/>
        </authorList>
    </citation>
    <scope>NUCLEOTIDE SEQUENCE [LARGE SCALE GENOMIC DNA]</scope>
    <source>
        <strain evidence="1">IBT 14317</strain>
    </source>
</reference>
<proteinExistence type="predicted"/>
<dbReference type="Gene3D" id="3.40.50.1580">
    <property type="entry name" value="Nucleoside phosphorylase domain"/>
    <property type="match status" value="1"/>
</dbReference>
<dbReference type="PANTHER" id="PTHR46082">
    <property type="entry name" value="ATP/GTP-BINDING PROTEIN-RELATED"/>
    <property type="match status" value="1"/>
</dbReference>
<dbReference type="EMBL" id="ML735302">
    <property type="protein sequence ID" value="KAE8386906.1"/>
    <property type="molecule type" value="Genomic_DNA"/>
</dbReference>
<dbReference type="PANTHER" id="PTHR46082:SF6">
    <property type="entry name" value="AAA+ ATPASE DOMAIN-CONTAINING PROTEIN-RELATED"/>
    <property type="match status" value="1"/>
</dbReference>
<organism evidence="1">
    <name type="scientific">Petromyces alliaceus</name>
    <name type="common">Aspergillus alliaceus</name>
    <dbReference type="NCBI Taxonomy" id="209559"/>
    <lineage>
        <taxon>Eukaryota</taxon>
        <taxon>Fungi</taxon>
        <taxon>Dikarya</taxon>
        <taxon>Ascomycota</taxon>
        <taxon>Pezizomycotina</taxon>
        <taxon>Eurotiomycetes</taxon>
        <taxon>Eurotiomycetidae</taxon>
        <taxon>Eurotiales</taxon>
        <taxon>Aspergillaceae</taxon>
        <taxon>Aspergillus</taxon>
        <taxon>Aspergillus subgen. Circumdati</taxon>
    </lineage>
</organism>
<dbReference type="InterPro" id="IPR053137">
    <property type="entry name" value="NLR-like"/>
</dbReference>
<dbReference type="Proteomes" id="UP000326877">
    <property type="component" value="Unassembled WGS sequence"/>
</dbReference>
<dbReference type="OrthoDB" id="1658288at2759"/>
<gene>
    <name evidence="1" type="ORF">BDV23DRAFT_175046</name>
</gene>
<dbReference type="AlphaFoldDB" id="A0A5N7BYI8"/>
<sequence>MHRMGKVSAASVSSNLRSSFPRIRLGLLVGICGGVPFTDSDEREILLGDVIISTKIVQTDFGRLYPDKFIRKDTLQDNLGRLSSELEGFMSSLQGKRAQTQLRDRIQTNLAELFDSHDFELSKYPGTHEDKLFEAAYRHKHQDAKACTICSVCMNPEDSVCVEALELPCDQLGCDSAKLIPRLRIQKMVDGSSNIFCSTPTVHFGGLASGDQVIKSAHHRDRIARQENVIAFEMEGAGLWGTIPTIVVKGVCDYADSHKNDRWQLYAAATAAACAKGILKTWRLTTKQTHEGSDNKETAPWPTHQVFSGTFIGKNFLNGGTYTADSINF</sequence>
<dbReference type="InterPro" id="IPR035994">
    <property type="entry name" value="Nucleoside_phosphorylase_sf"/>
</dbReference>